<dbReference type="OMA" id="HAVERQW"/>
<dbReference type="AlphaFoldDB" id="E3NWE9"/>
<dbReference type="InterPro" id="IPR053164">
    <property type="entry name" value="IS1016-like_transposase"/>
</dbReference>
<accession>E3NWE9</accession>
<evidence type="ECO:0008006" key="3">
    <source>
        <dbReference type="Google" id="ProtNLM"/>
    </source>
</evidence>
<reference evidence="1" key="1">
    <citation type="submission" date="2007-07" db="EMBL/GenBank/DDBJ databases">
        <title>PCAP assembly of the Caenorhabditis remanei genome.</title>
        <authorList>
            <consortium name="The Caenorhabditis remanei Sequencing Consortium"/>
            <person name="Wilson R.K."/>
        </authorList>
    </citation>
    <scope>NUCLEOTIDE SEQUENCE [LARGE SCALE GENOMIC DNA]</scope>
    <source>
        <strain evidence="1">PB4641</strain>
    </source>
</reference>
<name>E3NWE9_CAERE</name>
<dbReference type="OrthoDB" id="5809873at2759"/>
<dbReference type="STRING" id="31234.E3NWE9"/>
<dbReference type="InParanoid" id="E3NWE9"/>
<evidence type="ECO:0000313" key="2">
    <source>
        <dbReference type="Proteomes" id="UP000008281"/>
    </source>
</evidence>
<dbReference type="Proteomes" id="UP000008281">
    <property type="component" value="Unassembled WGS sequence"/>
</dbReference>
<gene>
    <name evidence="1" type="ORF">CRE_05376</name>
</gene>
<organism evidence="2">
    <name type="scientific">Caenorhabditis remanei</name>
    <name type="common">Caenorhabditis vulgaris</name>
    <dbReference type="NCBI Taxonomy" id="31234"/>
    <lineage>
        <taxon>Eukaryota</taxon>
        <taxon>Metazoa</taxon>
        <taxon>Ecdysozoa</taxon>
        <taxon>Nematoda</taxon>
        <taxon>Chromadorea</taxon>
        <taxon>Rhabditida</taxon>
        <taxon>Rhabditina</taxon>
        <taxon>Rhabditomorpha</taxon>
        <taxon>Rhabditoidea</taxon>
        <taxon>Rhabditidae</taxon>
        <taxon>Peloderinae</taxon>
        <taxon>Caenorhabditis</taxon>
    </lineage>
</organism>
<dbReference type="PANTHER" id="PTHR47163:SF3">
    <property type="entry name" value="PROTEIN CBG18017"/>
    <property type="match status" value="1"/>
</dbReference>
<dbReference type="EMBL" id="DS271525">
    <property type="protein sequence ID" value="EFP02096.1"/>
    <property type="molecule type" value="Genomic_DNA"/>
</dbReference>
<proteinExistence type="predicted"/>
<evidence type="ECO:0000313" key="1">
    <source>
        <dbReference type="EMBL" id="EFP02096.1"/>
    </source>
</evidence>
<feature type="non-terminal residue" evidence="1">
    <location>
        <position position="200"/>
    </location>
</feature>
<sequence length="200" mass="23545">MRGHAMVVPGAMAFQKDSSAKHDQHYWRCLDCRRSKAVMKKSIRKDSFFQGLRLSVHQILYLAADFIENPTRHLEEIADSFQIDKNTVSEVHEWFRDLTQQWFVRTIEDNPVKMLGGKGKFVEIDETAMFRAKYNRGHMVDRPTVWVFGLLERQTNKIAMFQVVKRDARILLPIIRRHVKPGMISEKKGHLKKILQEQRL</sequence>
<keyword evidence="2" id="KW-1185">Reference proteome</keyword>
<protein>
    <recommendedName>
        <fullName evidence="3">ISXO2-like transposase domain-containing protein</fullName>
    </recommendedName>
</protein>
<dbReference type="HOGENOM" id="CLU_1367373_0_0_1"/>
<dbReference type="PANTHER" id="PTHR47163">
    <property type="entry name" value="DDE_TNP_IS1595 DOMAIN-CONTAINING PROTEIN"/>
    <property type="match status" value="1"/>
</dbReference>